<reference evidence="1 2" key="2">
    <citation type="submission" date="2015-02" db="EMBL/GenBank/DDBJ databases">
        <title>The complete genome of Sphingomonas hengshuiensis sp. WHSC-8 isolated from soil of Hengshui Lake.</title>
        <authorList>
            <person name="Wei S."/>
            <person name="Guo J."/>
            <person name="Su C."/>
            <person name="Wu R."/>
            <person name="Zhang Z."/>
            <person name="Liang K."/>
            <person name="Li H."/>
            <person name="Wang T."/>
            <person name="Liu H."/>
            <person name="Zhang C."/>
            <person name="Li Z."/>
            <person name="Wang Q."/>
            <person name="Meng J."/>
        </authorList>
    </citation>
    <scope>NUCLEOTIDE SEQUENCE [LARGE SCALE GENOMIC DNA]</scope>
    <source>
        <strain evidence="1 2">WHSC-8</strain>
    </source>
</reference>
<evidence type="ECO:0000313" key="1">
    <source>
        <dbReference type="EMBL" id="AJP72356.1"/>
    </source>
</evidence>
<dbReference type="RefSeq" id="WP_044332426.1">
    <property type="nucleotide sequence ID" value="NZ_CP010836.1"/>
</dbReference>
<protein>
    <submittedName>
        <fullName evidence="1">Uncharacterized protein</fullName>
    </submittedName>
</protein>
<dbReference type="KEGG" id="sphi:TS85_12025"/>
<gene>
    <name evidence="1" type="ORF">TS85_12025</name>
</gene>
<proteinExistence type="predicted"/>
<dbReference type="Proteomes" id="UP000032300">
    <property type="component" value="Chromosome"/>
</dbReference>
<dbReference type="EMBL" id="CP010836">
    <property type="protein sequence ID" value="AJP72356.1"/>
    <property type="molecule type" value="Genomic_DNA"/>
</dbReference>
<name>A0A7U4J8T4_9SPHN</name>
<keyword evidence="2" id="KW-1185">Reference proteome</keyword>
<accession>A0A7U4J8T4</accession>
<reference evidence="1 2" key="1">
    <citation type="journal article" date="2015" name="Int. J. Syst. Evol. Microbiol.">
        <title>Sphingomonas hengshuiensis sp. nov., isolated from lake wetland.</title>
        <authorList>
            <person name="Wei S."/>
            <person name="Wang T."/>
            <person name="Liu H."/>
            <person name="Zhang C."/>
            <person name="Guo J."/>
            <person name="Wang Q."/>
            <person name="Liang K."/>
            <person name="Zhang Z."/>
        </authorList>
    </citation>
    <scope>NUCLEOTIDE SEQUENCE [LARGE SCALE GENOMIC DNA]</scope>
    <source>
        <strain evidence="1 2">WHSC-8</strain>
    </source>
</reference>
<organism evidence="1 2">
    <name type="scientific">Sphingomonas hengshuiensis</name>
    <dbReference type="NCBI Taxonomy" id="1609977"/>
    <lineage>
        <taxon>Bacteria</taxon>
        <taxon>Pseudomonadati</taxon>
        <taxon>Pseudomonadota</taxon>
        <taxon>Alphaproteobacteria</taxon>
        <taxon>Sphingomonadales</taxon>
        <taxon>Sphingomonadaceae</taxon>
        <taxon>Sphingomonas</taxon>
    </lineage>
</organism>
<dbReference type="AlphaFoldDB" id="A0A7U4J8T4"/>
<evidence type="ECO:0000313" key="2">
    <source>
        <dbReference type="Proteomes" id="UP000032300"/>
    </source>
</evidence>
<sequence>MPDTSVNYVALARSLAEYRGIILEGDSLAGVADILRTLKGHAEKVEASNCGRSPGDAMA</sequence>